<evidence type="ECO:0000313" key="3">
    <source>
        <dbReference type="Proteomes" id="UP001292571"/>
    </source>
</evidence>
<reference evidence="2 3" key="1">
    <citation type="submission" date="2023-12" db="EMBL/GenBank/DDBJ databases">
        <title>Pseudomonas sp. T5W1.</title>
        <authorList>
            <person name="Maltman C."/>
        </authorList>
    </citation>
    <scope>NUCLEOTIDE SEQUENCE [LARGE SCALE GENOMIC DNA]</scope>
    <source>
        <strain evidence="2 3">T5W1</strain>
    </source>
</reference>
<evidence type="ECO:0000256" key="1">
    <source>
        <dbReference type="SAM" id="MobiDB-lite"/>
    </source>
</evidence>
<accession>A0ABU5P7T5</accession>
<proteinExistence type="predicted"/>
<gene>
    <name evidence="2" type="ORF">SOP97_07840</name>
</gene>
<feature type="compositionally biased region" description="Basic and acidic residues" evidence="1">
    <location>
        <begin position="99"/>
        <end position="108"/>
    </location>
</feature>
<organism evidence="2 3">
    <name type="scientific">Pseudomonas spirodelae</name>
    <dbReference type="NCBI Taxonomy" id="3101751"/>
    <lineage>
        <taxon>Bacteria</taxon>
        <taxon>Pseudomonadati</taxon>
        <taxon>Pseudomonadota</taxon>
        <taxon>Gammaproteobacteria</taxon>
        <taxon>Pseudomonadales</taxon>
        <taxon>Pseudomonadaceae</taxon>
        <taxon>Pseudomonas</taxon>
    </lineage>
</organism>
<evidence type="ECO:0000313" key="2">
    <source>
        <dbReference type="EMBL" id="MEA1605725.1"/>
    </source>
</evidence>
<dbReference type="Proteomes" id="UP001292571">
    <property type="component" value="Unassembled WGS sequence"/>
</dbReference>
<dbReference type="RefSeq" id="WP_322948836.1">
    <property type="nucleotide sequence ID" value="NZ_JAYEET010000024.1"/>
</dbReference>
<feature type="compositionally biased region" description="Polar residues" evidence="1">
    <location>
        <begin position="32"/>
        <end position="48"/>
    </location>
</feature>
<comment type="caution">
    <text evidence="2">The sequence shown here is derived from an EMBL/GenBank/DDBJ whole genome shotgun (WGS) entry which is preliminary data.</text>
</comment>
<feature type="compositionally biased region" description="Basic residues" evidence="1">
    <location>
        <begin position="75"/>
        <end position="84"/>
    </location>
</feature>
<keyword evidence="3" id="KW-1185">Reference proteome</keyword>
<feature type="non-terminal residue" evidence="2">
    <location>
        <position position="1"/>
    </location>
</feature>
<protein>
    <submittedName>
        <fullName evidence="2">Uncharacterized protein</fullName>
    </submittedName>
</protein>
<sequence>VSGFGDYGHLTPLRRLIRFLFVRPAFCLGLPSDSQSPATPLPSANTSPCRVCRGLSPPSRQAHHHSEPDSASHGATRHAWRTTKKPPDQAAFLQQCVAPREKSKREAR</sequence>
<feature type="region of interest" description="Disordered" evidence="1">
    <location>
        <begin position="32"/>
        <end position="108"/>
    </location>
</feature>
<dbReference type="EMBL" id="JAYEET010000024">
    <property type="protein sequence ID" value="MEA1605725.1"/>
    <property type="molecule type" value="Genomic_DNA"/>
</dbReference>
<name>A0ABU5P7T5_9PSED</name>